<keyword evidence="16" id="KW-1185">Reference proteome</keyword>
<evidence type="ECO:0000256" key="3">
    <source>
        <dbReference type="ARBA" id="ARBA00022705"/>
    </source>
</evidence>
<dbReference type="GO" id="GO:0005634">
    <property type="term" value="C:nucleus"/>
    <property type="evidence" value="ECO:0007669"/>
    <property type="project" value="UniProtKB-SubCell"/>
</dbReference>
<name>A0A976IG98_BRELC</name>
<dbReference type="NCBIfam" id="TIGR00617">
    <property type="entry name" value="rpa1"/>
    <property type="match status" value="1"/>
</dbReference>
<evidence type="ECO:0000256" key="7">
    <source>
        <dbReference type="ARBA" id="ARBA00023125"/>
    </source>
</evidence>
<evidence type="ECO:0000313" key="16">
    <source>
        <dbReference type="Proteomes" id="UP000294530"/>
    </source>
</evidence>
<feature type="domain" description="Replication protein A OB" evidence="14">
    <location>
        <begin position="314"/>
        <end position="411"/>
    </location>
</feature>
<dbReference type="Pfam" id="PF01336">
    <property type="entry name" value="tRNA_anti-codon"/>
    <property type="match status" value="1"/>
</dbReference>
<comment type="subcellular location">
    <subcellularLocation>
        <location evidence="1 9">Nucleus</location>
    </subcellularLocation>
</comment>
<dbReference type="GO" id="GO:0006260">
    <property type="term" value="P:DNA replication"/>
    <property type="evidence" value="ECO:0007669"/>
    <property type="project" value="UniProtKB-KW"/>
</dbReference>
<comment type="similarity">
    <text evidence="2 9">Belongs to the replication factor A protein 1 family.</text>
</comment>
<dbReference type="FunFam" id="2.40.50.140:FF:000064">
    <property type="entry name" value="Replication protein A subunit"/>
    <property type="match status" value="1"/>
</dbReference>
<dbReference type="InterPro" id="IPR047192">
    <property type="entry name" value="Euk_RPA1_DBD_C"/>
</dbReference>
<dbReference type="GeneID" id="94349234"/>
<dbReference type="InterPro" id="IPR007199">
    <property type="entry name" value="Rep_factor-A_N"/>
</dbReference>
<dbReference type="Pfam" id="PF16900">
    <property type="entry name" value="REPA_OB_2"/>
    <property type="match status" value="1"/>
</dbReference>
<feature type="domain" description="OB" evidence="11">
    <location>
        <begin position="205"/>
        <end position="286"/>
    </location>
</feature>
<dbReference type="AlphaFoldDB" id="A0A976IG98"/>
<keyword evidence="3 9" id="KW-0235">DNA replication</keyword>
<dbReference type="GO" id="GO:0006310">
    <property type="term" value="P:DNA recombination"/>
    <property type="evidence" value="ECO:0007669"/>
    <property type="project" value="InterPro"/>
</dbReference>
<dbReference type="SUPFAM" id="SSF50249">
    <property type="entry name" value="Nucleic acid-binding proteins"/>
    <property type="match status" value="4"/>
</dbReference>
<dbReference type="KEGG" id="blac:94349234"/>
<dbReference type="EMBL" id="SHOA02000001">
    <property type="protein sequence ID" value="TDH70559.1"/>
    <property type="molecule type" value="Genomic_DNA"/>
</dbReference>
<evidence type="ECO:0000256" key="4">
    <source>
        <dbReference type="ARBA" id="ARBA00022723"/>
    </source>
</evidence>
<dbReference type="GO" id="GO:0006281">
    <property type="term" value="P:DNA repair"/>
    <property type="evidence" value="ECO:0007669"/>
    <property type="project" value="InterPro"/>
</dbReference>
<dbReference type="InterPro" id="IPR031657">
    <property type="entry name" value="REPA_OB_2"/>
</dbReference>
<accession>A0A976IG98</accession>
<evidence type="ECO:0000256" key="1">
    <source>
        <dbReference type="ARBA" id="ARBA00004123"/>
    </source>
</evidence>
<evidence type="ECO:0000256" key="10">
    <source>
        <dbReference type="SAM" id="MobiDB-lite"/>
    </source>
</evidence>
<dbReference type="InterPro" id="IPR013955">
    <property type="entry name" value="Rep_factor-A_C"/>
</dbReference>
<reference evidence="15 16" key="1">
    <citation type="journal article" date="2021" name="Genome Biol.">
        <title>AFLAP: assembly-free linkage analysis pipeline using k-mers from genome sequencing data.</title>
        <authorList>
            <person name="Fletcher K."/>
            <person name="Zhang L."/>
            <person name="Gil J."/>
            <person name="Han R."/>
            <person name="Cavanaugh K."/>
            <person name="Michelmore R."/>
        </authorList>
    </citation>
    <scope>NUCLEOTIDE SEQUENCE [LARGE SCALE GENOMIC DNA]</scope>
    <source>
        <strain evidence="15 16">SF5</strain>
    </source>
</reference>
<dbReference type="CDD" id="cd04475">
    <property type="entry name" value="RPA1_DBD_B"/>
    <property type="match status" value="1"/>
</dbReference>
<dbReference type="RefSeq" id="XP_067820058.1">
    <property type="nucleotide sequence ID" value="XM_067963563.1"/>
</dbReference>
<evidence type="ECO:0000259" key="11">
    <source>
        <dbReference type="Pfam" id="PF01336"/>
    </source>
</evidence>
<keyword evidence="4 9" id="KW-0479">Metal-binding</keyword>
<dbReference type="CDD" id="cd04476">
    <property type="entry name" value="RPA1_DBD_C"/>
    <property type="match status" value="1"/>
</dbReference>
<keyword evidence="8 9" id="KW-0539">Nucleus</keyword>
<evidence type="ECO:0000259" key="12">
    <source>
        <dbReference type="Pfam" id="PF04057"/>
    </source>
</evidence>
<dbReference type="PANTHER" id="PTHR47165:SF4">
    <property type="entry name" value="OS03G0429900 PROTEIN"/>
    <property type="match status" value="1"/>
</dbReference>
<dbReference type="Pfam" id="PF08646">
    <property type="entry name" value="Rep_fac-A_C"/>
    <property type="match status" value="1"/>
</dbReference>
<evidence type="ECO:0000259" key="13">
    <source>
        <dbReference type="Pfam" id="PF08646"/>
    </source>
</evidence>
<gene>
    <name evidence="15" type="ORF">CCR75_005482</name>
</gene>
<dbReference type="InterPro" id="IPR012340">
    <property type="entry name" value="NA-bd_OB-fold"/>
</dbReference>
<feature type="region of interest" description="Disordered" evidence="10">
    <location>
        <begin position="134"/>
        <end position="182"/>
    </location>
</feature>
<dbReference type="GO" id="GO:0003677">
    <property type="term" value="F:DNA binding"/>
    <property type="evidence" value="ECO:0007669"/>
    <property type="project" value="UniProtKB-KW"/>
</dbReference>
<sequence>MVSLTPNAVSMLYHNQAPDGFEPWLQIIDIKKIKPASGAVGDRYRIMLSDGTSYISGMLATQLAPLMENESLKTNYVLQLKDYIGNDVQGRRIIIVLKIGDIMPAFDCIGSPGNIESSKGFAVSSAPMTSAPSSVGLGARPAVSSYQQPQASGSQHNRPTAVTSSYAPPAQPKPSAYNRGPVVRQDPSIRLTDIQSLNPYAGGRWTIKARVTTRAPIKNWTNPRGSGKLFSVDLLDAKGGEIRATFFNDGVDKFYELLRPGDVFFFAGGKVKMANRRFSSVDNDYEVTFDQHSDISPAPEDGHISQMHYAFKKIAEIENVPADSNVDIIGIVRDVGQVNELTSKAGKQLFKRDISLIDDSSAEIKCTMWNEHAQEDTSSWLNQVVAIKGCRVSEFNGRSISTSSSSSFTINPKIPETGHLATWFSNGGSATQTKSLSSGGGGFGGGSLGSFAERAVISDIKTKQLGFGQKPDYITVKGIVNFIKHDSGMYYQACPKCQKKVVADVAQNYTCEKCQMSYPNCENRYILAVVMLDHTGSTWTTCFNDQGKVLMGGRTADEVGELRDTNSALFESIFREALFKQYVCRLRVKAENVQEELRVKAGVVSLEPLNFVQESKDLLEAIAKYN</sequence>
<keyword evidence="7 9" id="KW-0238">DNA-binding</keyword>
<keyword evidence="5 9" id="KW-0863">Zinc-finger</keyword>
<evidence type="ECO:0000259" key="14">
    <source>
        <dbReference type="Pfam" id="PF16900"/>
    </source>
</evidence>
<evidence type="ECO:0000256" key="2">
    <source>
        <dbReference type="ARBA" id="ARBA00005690"/>
    </source>
</evidence>
<dbReference type="CDD" id="cd04474">
    <property type="entry name" value="RPA1_DBD_A"/>
    <property type="match status" value="1"/>
</dbReference>
<dbReference type="CDD" id="cd04477">
    <property type="entry name" value="RPA1N"/>
    <property type="match status" value="1"/>
</dbReference>
<comment type="caution">
    <text evidence="15">The sequence shown here is derived from an EMBL/GenBank/DDBJ whole genome shotgun (WGS) entry which is preliminary data.</text>
</comment>
<dbReference type="Gene3D" id="2.40.50.140">
    <property type="entry name" value="Nucleic acid-binding proteins"/>
    <property type="match status" value="4"/>
</dbReference>
<feature type="domain" description="Replication factor A C-terminal" evidence="13">
    <location>
        <begin position="473"/>
        <end position="618"/>
    </location>
</feature>
<organism evidence="15 16">
    <name type="scientific">Bremia lactucae</name>
    <name type="common">Lettuce downy mildew</name>
    <dbReference type="NCBI Taxonomy" id="4779"/>
    <lineage>
        <taxon>Eukaryota</taxon>
        <taxon>Sar</taxon>
        <taxon>Stramenopiles</taxon>
        <taxon>Oomycota</taxon>
        <taxon>Peronosporomycetes</taxon>
        <taxon>Peronosporales</taxon>
        <taxon>Peronosporaceae</taxon>
        <taxon>Bremia</taxon>
    </lineage>
</organism>
<dbReference type="Pfam" id="PF04057">
    <property type="entry name" value="Rep-A_N"/>
    <property type="match status" value="1"/>
</dbReference>
<evidence type="ECO:0000256" key="5">
    <source>
        <dbReference type="ARBA" id="ARBA00022771"/>
    </source>
</evidence>
<dbReference type="Proteomes" id="UP000294530">
    <property type="component" value="Unassembled WGS sequence"/>
</dbReference>
<feature type="domain" description="Replication factor-A protein 1 N-terminal" evidence="12">
    <location>
        <begin position="4"/>
        <end position="99"/>
    </location>
</feature>
<dbReference type="InterPro" id="IPR004365">
    <property type="entry name" value="NA-bd_OB_tRNA"/>
</dbReference>
<dbReference type="OrthoDB" id="1751331at2759"/>
<dbReference type="FunFam" id="2.40.50.140:FF:000090">
    <property type="entry name" value="Replication protein A subunit"/>
    <property type="match status" value="1"/>
</dbReference>
<dbReference type="GO" id="GO:0008270">
    <property type="term" value="F:zinc ion binding"/>
    <property type="evidence" value="ECO:0007669"/>
    <property type="project" value="UniProtKB-KW"/>
</dbReference>
<protein>
    <recommendedName>
        <fullName evidence="9">Replication protein A subunit</fullName>
    </recommendedName>
</protein>
<keyword evidence="6 9" id="KW-0862">Zinc</keyword>
<evidence type="ECO:0000256" key="9">
    <source>
        <dbReference type="RuleBase" id="RU364130"/>
    </source>
</evidence>
<evidence type="ECO:0000313" key="15">
    <source>
        <dbReference type="EMBL" id="TDH70559.1"/>
    </source>
</evidence>
<evidence type="ECO:0000256" key="8">
    <source>
        <dbReference type="ARBA" id="ARBA00023242"/>
    </source>
</evidence>
<dbReference type="InterPro" id="IPR004591">
    <property type="entry name" value="Rfa1"/>
</dbReference>
<evidence type="ECO:0000256" key="6">
    <source>
        <dbReference type="ARBA" id="ARBA00022833"/>
    </source>
</evidence>
<feature type="compositionally biased region" description="Polar residues" evidence="10">
    <location>
        <begin position="144"/>
        <end position="166"/>
    </location>
</feature>
<dbReference type="PANTHER" id="PTHR47165">
    <property type="entry name" value="OS03G0429900 PROTEIN"/>
    <property type="match status" value="1"/>
</dbReference>
<proteinExistence type="inferred from homology"/>
<dbReference type="FunFam" id="2.40.50.140:FF:000041">
    <property type="entry name" value="Replication protein A subunit"/>
    <property type="match status" value="1"/>
</dbReference>